<dbReference type="Gene3D" id="1.10.1220.170">
    <property type="match status" value="1"/>
</dbReference>
<proteinExistence type="inferred from homology"/>
<dbReference type="NCBIfam" id="TIGR01552">
    <property type="entry name" value="phd_fam"/>
    <property type="match status" value="1"/>
</dbReference>
<dbReference type="Pfam" id="PF02604">
    <property type="entry name" value="PhdYeFM_antitox"/>
    <property type="match status" value="1"/>
</dbReference>
<protein>
    <recommendedName>
        <fullName evidence="3">Antitoxin</fullName>
    </recommendedName>
</protein>
<dbReference type="PANTHER" id="PTHR33713">
    <property type="entry name" value="ANTITOXIN YAFN-RELATED"/>
    <property type="match status" value="1"/>
</dbReference>
<gene>
    <name evidence="2" type="ORF">SDC9_201676</name>
</gene>
<sequence length="93" mass="10504">MTIETTYSQAREQLKTLMDRAVDDREVVFVRRRSGDAVAIIAADELQSLMETAHLLRSPKNAERLLTALARSREGGLRPMTVESLEKQFGLED</sequence>
<dbReference type="InterPro" id="IPR051405">
    <property type="entry name" value="phD/YefM_antitoxin"/>
</dbReference>
<dbReference type="AlphaFoldDB" id="A0A645IS01"/>
<comment type="similarity">
    <text evidence="1">Belongs to the phD/YefM antitoxin family.</text>
</comment>
<comment type="caution">
    <text evidence="2">The sequence shown here is derived from an EMBL/GenBank/DDBJ whole genome shotgun (WGS) entry which is preliminary data.</text>
</comment>
<organism evidence="2">
    <name type="scientific">bioreactor metagenome</name>
    <dbReference type="NCBI Taxonomy" id="1076179"/>
    <lineage>
        <taxon>unclassified sequences</taxon>
        <taxon>metagenomes</taxon>
        <taxon>ecological metagenomes</taxon>
    </lineage>
</organism>
<evidence type="ECO:0000256" key="1">
    <source>
        <dbReference type="ARBA" id="ARBA00009981"/>
    </source>
</evidence>
<dbReference type="Gene3D" id="3.40.1620.10">
    <property type="entry name" value="YefM-like domain"/>
    <property type="match status" value="1"/>
</dbReference>
<name>A0A645IS01_9ZZZZ</name>
<dbReference type="InterPro" id="IPR006442">
    <property type="entry name" value="Antitoxin_Phd/YefM"/>
</dbReference>
<dbReference type="SUPFAM" id="SSF143120">
    <property type="entry name" value="YefM-like"/>
    <property type="match status" value="1"/>
</dbReference>
<reference evidence="2" key="1">
    <citation type="submission" date="2019-08" db="EMBL/GenBank/DDBJ databases">
        <authorList>
            <person name="Kucharzyk K."/>
            <person name="Murdoch R.W."/>
            <person name="Higgins S."/>
            <person name="Loffler F."/>
        </authorList>
    </citation>
    <scope>NUCLEOTIDE SEQUENCE</scope>
</reference>
<evidence type="ECO:0000313" key="2">
    <source>
        <dbReference type="EMBL" id="MPN54007.1"/>
    </source>
</evidence>
<accession>A0A645IS01</accession>
<dbReference type="PANTHER" id="PTHR33713:SF6">
    <property type="entry name" value="ANTITOXIN YEFM"/>
    <property type="match status" value="1"/>
</dbReference>
<evidence type="ECO:0008006" key="3">
    <source>
        <dbReference type="Google" id="ProtNLM"/>
    </source>
</evidence>
<dbReference type="InterPro" id="IPR036165">
    <property type="entry name" value="YefM-like_sf"/>
</dbReference>
<dbReference type="EMBL" id="VSSQ01121783">
    <property type="protein sequence ID" value="MPN54007.1"/>
    <property type="molecule type" value="Genomic_DNA"/>
</dbReference>